<gene>
    <name evidence="8" type="primary">ccsB</name>
    <name evidence="8" type="ORF">NP048_13825</name>
</gene>
<sequence length="339" mass="36286">MNVAELSDLFVWSAATALTITLIAYSAELARITEAAQAARGARELVTVGGGATATAVTPPAADEGTAPRGRAAGIARSTLVLGTLLLLVGIVLRGVAAGRSPTANMYEFTIVGMFCALVALVVQQRRRPIAFVGVVVSGIAVLGLVLALNVLHVQADAVQPALQRYWLVIHVGVAIIATGISTVAFATTVLQVLRDARDQGRSRLEQPWARLDGVRQAFHGARVTGPGFAWLEQVPEARRLEASAFRQHAVAFVLWTLTLVGGSIWAEEAWGRYWGWDPKEVGTFVTWVVYAAYLHARTTRGWAGRRAAYLVFVAYGVVIANFTVVNLFLPGNHSYSGL</sequence>
<dbReference type="PANTHER" id="PTHR30071">
    <property type="entry name" value="HEME EXPORTER PROTEIN C"/>
    <property type="match status" value="1"/>
</dbReference>
<feature type="transmembrane region" description="Helical" evidence="6">
    <location>
        <begin position="309"/>
        <end position="330"/>
    </location>
</feature>
<keyword evidence="3" id="KW-0201">Cytochrome c-type biogenesis</keyword>
<evidence type="ECO:0000313" key="9">
    <source>
        <dbReference type="Proteomes" id="UP001316384"/>
    </source>
</evidence>
<feature type="transmembrane region" description="Helical" evidence="6">
    <location>
        <begin position="79"/>
        <end position="98"/>
    </location>
</feature>
<dbReference type="Pfam" id="PF01578">
    <property type="entry name" value="Cytochrom_C_asm"/>
    <property type="match status" value="1"/>
</dbReference>
<organism evidence="8 9">
    <name type="scientific">Cellulomonas xiejunii</name>
    <dbReference type="NCBI Taxonomy" id="2968083"/>
    <lineage>
        <taxon>Bacteria</taxon>
        <taxon>Bacillati</taxon>
        <taxon>Actinomycetota</taxon>
        <taxon>Actinomycetes</taxon>
        <taxon>Micrococcales</taxon>
        <taxon>Cellulomonadaceae</taxon>
        <taxon>Cellulomonas</taxon>
    </lineage>
</organism>
<dbReference type="InterPro" id="IPR002541">
    <property type="entry name" value="Cyt_c_assembly"/>
</dbReference>
<dbReference type="NCBIfam" id="TIGR03144">
    <property type="entry name" value="cytochr_II_ccsB"/>
    <property type="match status" value="1"/>
</dbReference>
<name>A0ABY5KK28_9CELL</name>
<evidence type="ECO:0000259" key="7">
    <source>
        <dbReference type="Pfam" id="PF01578"/>
    </source>
</evidence>
<keyword evidence="2 6" id="KW-0812">Transmembrane</keyword>
<evidence type="ECO:0000256" key="3">
    <source>
        <dbReference type="ARBA" id="ARBA00022748"/>
    </source>
</evidence>
<feature type="transmembrane region" description="Helical" evidence="6">
    <location>
        <begin position="104"/>
        <end position="123"/>
    </location>
</feature>
<keyword evidence="9" id="KW-1185">Reference proteome</keyword>
<evidence type="ECO:0000256" key="2">
    <source>
        <dbReference type="ARBA" id="ARBA00022692"/>
    </source>
</evidence>
<feature type="domain" description="Cytochrome c assembly protein" evidence="7">
    <location>
        <begin position="114"/>
        <end position="328"/>
    </location>
</feature>
<keyword evidence="5 6" id="KW-0472">Membrane</keyword>
<dbReference type="PANTHER" id="PTHR30071:SF1">
    <property type="entry name" value="CYTOCHROME B_B6 PROTEIN-RELATED"/>
    <property type="match status" value="1"/>
</dbReference>
<dbReference type="RefSeq" id="WP_227576199.1">
    <property type="nucleotide sequence ID" value="NZ_CP101987.1"/>
</dbReference>
<reference evidence="8 9" key="1">
    <citation type="submission" date="2022-07" db="EMBL/GenBank/DDBJ databases">
        <title>Novel species in genus cellulomonas.</title>
        <authorList>
            <person name="Ye L."/>
        </authorList>
    </citation>
    <scope>NUCLEOTIDE SEQUENCE [LARGE SCALE GENOMIC DNA]</scope>
    <source>
        <strain evidence="9">zg-B89</strain>
    </source>
</reference>
<protein>
    <submittedName>
        <fullName evidence="8">C-type cytochrome biogenesis protein CcsB</fullName>
    </submittedName>
</protein>
<dbReference type="Proteomes" id="UP001316384">
    <property type="component" value="Chromosome"/>
</dbReference>
<dbReference type="EMBL" id="CP101987">
    <property type="protein sequence ID" value="UUI70862.1"/>
    <property type="molecule type" value="Genomic_DNA"/>
</dbReference>
<feature type="transmembrane region" description="Helical" evidence="6">
    <location>
        <begin position="279"/>
        <end position="297"/>
    </location>
</feature>
<feature type="transmembrane region" description="Helical" evidence="6">
    <location>
        <begin position="6"/>
        <end position="25"/>
    </location>
</feature>
<comment type="subcellular location">
    <subcellularLocation>
        <location evidence="1">Membrane</location>
        <topology evidence="1">Multi-pass membrane protein</topology>
    </subcellularLocation>
</comment>
<accession>A0ABY5KK28</accession>
<evidence type="ECO:0000256" key="5">
    <source>
        <dbReference type="ARBA" id="ARBA00023136"/>
    </source>
</evidence>
<dbReference type="InterPro" id="IPR017562">
    <property type="entry name" value="Cyt_c_biogenesis_CcsA"/>
</dbReference>
<dbReference type="InterPro" id="IPR045062">
    <property type="entry name" value="Cyt_c_biogenesis_CcsA/CcmC"/>
</dbReference>
<feature type="transmembrane region" description="Helical" evidence="6">
    <location>
        <begin position="249"/>
        <end position="267"/>
    </location>
</feature>
<feature type="transmembrane region" description="Helical" evidence="6">
    <location>
        <begin position="166"/>
        <end position="194"/>
    </location>
</feature>
<feature type="transmembrane region" description="Helical" evidence="6">
    <location>
        <begin position="130"/>
        <end position="154"/>
    </location>
</feature>
<evidence type="ECO:0000256" key="6">
    <source>
        <dbReference type="SAM" id="Phobius"/>
    </source>
</evidence>
<proteinExistence type="predicted"/>
<evidence type="ECO:0000313" key="8">
    <source>
        <dbReference type="EMBL" id="UUI70862.1"/>
    </source>
</evidence>
<evidence type="ECO:0000256" key="4">
    <source>
        <dbReference type="ARBA" id="ARBA00022989"/>
    </source>
</evidence>
<keyword evidence="4 6" id="KW-1133">Transmembrane helix</keyword>
<evidence type="ECO:0000256" key="1">
    <source>
        <dbReference type="ARBA" id="ARBA00004141"/>
    </source>
</evidence>